<dbReference type="Pfam" id="PF24043">
    <property type="entry name" value="DUF7352"/>
    <property type="match status" value="1"/>
</dbReference>
<evidence type="ECO:0000313" key="3">
    <source>
        <dbReference type="EMBL" id="TGE05574.1"/>
    </source>
</evidence>
<dbReference type="InterPro" id="IPR055776">
    <property type="entry name" value="DUF7352"/>
</dbReference>
<keyword evidence="4" id="KW-1185">Reference proteome</keyword>
<feature type="region of interest" description="Disordered" evidence="1">
    <location>
        <begin position="1"/>
        <end position="21"/>
    </location>
</feature>
<feature type="domain" description="DUF7352" evidence="2">
    <location>
        <begin position="1"/>
        <end position="88"/>
    </location>
</feature>
<sequence>MPRTIHKYPLKPSGEQPLPLPRGSRVLSAVEQNNSIVVYAEVDDQQQETETHTLYVYGTGHVLDHNGGAAKFIDTVKVGPYVFHVYHLPAVG</sequence>
<dbReference type="EMBL" id="SRLA01000004">
    <property type="protein sequence ID" value="TGE05574.1"/>
    <property type="molecule type" value="Genomic_DNA"/>
</dbReference>
<accession>A0A4Z0P2J4</accession>
<name>A0A4Z0P2J4_9BACT</name>
<gene>
    <name evidence="3" type="ORF">EU556_19940</name>
</gene>
<reference evidence="3 4" key="1">
    <citation type="submission" date="2019-04" db="EMBL/GenBank/DDBJ databases">
        <authorList>
            <person name="Feng G."/>
            <person name="Zhang J."/>
            <person name="Zhu H."/>
        </authorList>
    </citation>
    <scope>NUCLEOTIDE SEQUENCE [LARGE SCALE GENOMIC DNA]</scope>
    <source>
        <strain evidence="3 4">92R-1</strain>
    </source>
</reference>
<evidence type="ECO:0000259" key="2">
    <source>
        <dbReference type="Pfam" id="PF24043"/>
    </source>
</evidence>
<organism evidence="3 4">
    <name type="scientific">Hymenobacter fodinae</name>
    <dbReference type="NCBI Taxonomy" id="2510796"/>
    <lineage>
        <taxon>Bacteria</taxon>
        <taxon>Pseudomonadati</taxon>
        <taxon>Bacteroidota</taxon>
        <taxon>Cytophagia</taxon>
        <taxon>Cytophagales</taxon>
        <taxon>Hymenobacteraceae</taxon>
        <taxon>Hymenobacter</taxon>
    </lineage>
</organism>
<evidence type="ECO:0000256" key="1">
    <source>
        <dbReference type="SAM" id="MobiDB-lite"/>
    </source>
</evidence>
<evidence type="ECO:0000313" key="4">
    <source>
        <dbReference type="Proteomes" id="UP000298337"/>
    </source>
</evidence>
<dbReference type="RefSeq" id="WP_135435887.1">
    <property type="nucleotide sequence ID" value="NZ_SRLA01000004.1"/>
</dbReference>
<comment type="caution">
    <text evidence="3">The sequence shown here is derived from an EMBL/GenBank/DDBJ whole genome shotgun (WGS) entry which is preliminary data.</text>
</comment>
<dbReference type="AlphaFoldDB" id="A0A4Z0P2J4"/>
<dbReference type="Proteomes" id="UP000298337">
    <property type="component" value="Unassembled WGS sequence"/>
</dbReference>
<proteinExistence type="predicted"/>
<protein>
    <recommendedName>
        <fullName evidence="2">DUF7352 domain-containing protein</fullName>
    </recommendedName>
</protein>